<evidence type="ECO:0000256" key="5">
    <source>
        <dbReference type="ARBA" id="ARBA00022801"/>
    </source>
</evidence>
<dbReference type="STRING" id="158441.A0A226EK43"/>
<dbReference type="Proteomes" id="UP000198287">
    <property type="component" value="Unassembled WGS sequence"/>
</dbReference>
<dbReference type="PRINTS" id="PR00722">
    <property type="entry name" value="CHYMOTRYPSIN"/>
</dbReference>
<dbReference type="OrthoDB" id="5565075at2759"/>
<evidence type="ECO:0000256" key="9">
    <source>
        <dbReference type="RuleBase" id="RU363034"/>
    </source>
</evidence>
<feature type="signal peptide" evidence="10">
    <location>
        <begin position="1"/>
        <end position="19"/>
    </location>
</feature>
<dbReference type="PANTHER" id="PTHR24264">
    <property type="entry name" value="TRYPSIN-RELATED"/>
    <property type="match status" value="1"/>
</dbReference>
<accession>A0A226EK43</accession>
<feature type="chain" id="PRO_5012646564" evidence="10">
    <location>
        <begin position="20"/>
        <end position="531"/>
    </location>
</feature>
<keyword evidence="8" id="KW-1015">Disulfide bond</keyword>
<gene>
    <name evidence="12" type="ORF">Fcan01_06983</name>
</gene>
<keyword evidence="7" id="KW-0865">Zymogen</keyword>
<proteinExistence type="predicted"/>
<evidence type="ECO:0000256" key="7">
    <source>
        <dbReference type="ARBA" id="ARBA00023145"/>
    </source>
</evidence>
<dbReference type="OMA" id="RIHQANI"/>
<evidence type="ECO:0000256" key="3">
    <source>
        <dbReference type="ARBA" id="ARBA00022670"/>
    </source>
</evidence>
<keyword evidence="4 10" id="KW-0732">Signal</keyword>
<name>A0A226EK43_FOLCA</name>
<keyword evidence="13" id="KW-1185">Reference proteome</keyword>
<dbReference type="InterPro" id="IPR009003">
    <property type="entry name" value="Peptidase_S1_PA"/>
</dbReference>
<dbReference type="EMBL" id="LNIX01000003">
    <property type="protein sequence ID" value="OXA57374.1"/>
    <property type="molecule type" value="Genomic_DNA"/>
</dbReference>
<protein>
    <submittedName>
        <fullName evidence="12">Chymotrypsin-like elastase family member 2A</fullName>
    </submittedName>
</protein>
<feature type="domain" description="Peptidase S1" evidence="11">
    <location>
        <begin position="291"/>
        <end position="525"/>
    </location>
</feature>
<sequence length="531" mass="59372">MLKILPVLIFTFLTKKSCGDHSFFHDGASDFLDNAEDDKTVIDRFESTSRQKSGRENHEADLEVILSSLPMIAPDIIIRQFVDPKMTVDKMMEEMISHEKHIEPDGDSHDNSEILMDQPSMSENEIEGMDREQTSEPKPMSIDLKAFTGNQPCRMKFNGTSGQFSLNFTQDCLVLVTTPEKKSTVILNCSPISLGNCSISRDTLTVNLKGDLRFGRNSYVYCGANAQVRATSLRRRISIKIRKSDETSANNQIATCTFHTRTRRELNFGEGDVAGLQASSYCGRLGRVSKIVGGRRVSNGLFPWVSQLDITRTDGTQTACTGTLVSPHFVLTAAHCLKNAESISVFLGGTDRHEFTGSEIVVQAEKYILHRKWSPKTLTADIALVKLTEAVRYTEDVSPICLPKGKLRHEKLDGRKGVAVGWGRVESSKKAPRQLYRVRLPFLDDASCQRYYKRFFVPKLMLCTDSNLDAAICYGDSGGALMYKRQEKVYQVGVASFSLSKICGKSPDVFTVVTQYVPWIESRIHQANIDE</sequence>
<keyword evidence="5 9" id="KW-0378">Hydrolase</keyword>
<evidence type="ECO:0000313" key="12">
    <source>
        <dbReference type="EMBL" id="OXA57374.1"/>
    </source>
</evidence>
<dbReference type="FunFam" id="2.40.10.10:FF:000146">
    <property type="entry name" value="Serine protease 53"/>
    <property type="match status" value="1"/>
</dbReference>
<comment type="subcellular location">
    <subcellularLocation>
        <location evidence="1">Secreted</location>
    </subcellularLocation>
</comment>
<dbReference type="InterPro" id="IPR043504">
    <property type="entry name" value="Peptidase_S1_PA_chymotrypsin"/>
</dbReference>
<evidence type="ECO:0000256" key="4">
    <source>
        <dbReference type="ARBA" id="ARBA00022729"/>
    </source>
</evidence>
<keyword evidence="3 9" id="KW-0645">Protease</keyword>
<evidence type="ECO:0000259" key="11">
    <source>
        <dbReference type="PROSITE" id="PS50240"/>
    </source>
</evidence>
<dbReference type="SUPFAM" id="SSF50494">
    <property type="entry name" value="Trypsin-like serine proteases"/>
    <property type="match status" value="1"/>
</dbReference>
<dbReference type="InterPro" id="IPR001314">
    <property type="entry name" value="Peptidase_S1A"/>
</dbReference>
<dbReference type="GO" id="GO:0004252">
    <property type="term" value="F:serine-type endopeptidase activity"/>
    <property type="evidence" value="ECO:0007669"/>
    <property type="project" value="InterPro"/>
</dbReference>
<dbReference type="PROSITE" id="PS00135">
    <property type="entry name" value="TRYPSIN_SER"/>
    <property type="match status" value="1"/>
</dbReference>
<dbReference type="InterPro" id="IPR018114">
    <property type="entry name" value="TRYPSIN_HIS"/>
</dbReference>
<dbReference type="InterPro" id="IPR033116">
    <property type="entry name" value="TRYPSIN_SER"/>
</dbReference>
<dbReference type="InterPro" id="IPR050127">
    <property type="entry name" value="Serine_Proteases_S1"/>
</dbReference>
<dbReference type="PANTHER" id="PTHR24264:SF65">
    <property type="entry name" value="SRCR DOMAIN-CONTAINING PROTEIN"/>
    <property type="match status" value="1"/>
</dbReference>
<evidence type="ECO:0000313" key="13">
    <source>
        <dbReference type="Proteomes" id="UP000198287"/>
    </source>
</evidence>
<keyword evidence="6 9" id="KW-0720">Serine protease</keyword>
<evidence type="ECO:0000256" key="2">
    <source>
        <dbReference type="ARBA" id="ARBA00022525"/>
    </source>
</evidence>
<dbReference type="InterPro" id="IPR001254">
    <property type="entry name" value="Trypsin_dom"/>
</dbReference>
<evidence type="ECO:0000256" key="8">
    <source>
        <dbReference type="ARBA" id="ARBA00023157"/>
    </source>
</evidence>
<organism evidence="12 13">
    <name type="scientific">Folsomia candida</name>
    <name type="common">Springtail</name>
    <dbReference type="NCBI Taxonomy" id="158441"/>
    <lineage>
        <taxon>Eukaryota</taxon>
        <taxon>Metazoa</taxon>
        <taxon>Ecdysozoa</taxon>
        <taxon>Arthropoda</taxon>
        <taxon>Hexapoda</taxon>
        <taxon>Collembola</taxon>
        <taxon>Entomobryomorpha</taxon>
        <taxon>Isotomoidea</taxon>
        <taxon>Isotomidae</taxon>
        <taxon>Proisotominae</taxon>
        <taxon>Folsomia</taxon>
    </lineage>
</organism>
<dbReference type="CDD" id="cd00190">
    <property type="entry name" value="Tryp_SPc"/>
    <property type="match status" value="1"/>
</dbReference>
<reference evidence="12 13" key="1">
    <citation type="submission" date="2015-12" db="EMBL/GenBank/DDBJ databases">
        <title>The genome of Folsomia candida.</title>
        <authorList>
            <person name="Faddeeva A."/>
            <person name="Derks M.F."/>
            <person name="Anvar Y."/>
            <person name="Smit S."/>
            <person name="Van Straalen N."/>
            <person name="Roelofs D."/>
        </authorList>
    </citation>
    <scope>NUCLEOTIDE SEQUENCE [LARGE SCALE GENOMIC DNA]</scope>
    <source>
        <strain evidence="12 13">VU population</strain>
        <tissue evidence="12">Whole body</tissue>
    </source>
</reference>
<dbReference type="AlphaFoldDB" id="A0A226EK43"/>
<dbReference type="PROSITE" id="PS00134">
    <property type="entry name" value="TRYPSIN_HIS"/>
    <property type="match status" value="1"/>
</dbReference>
<dbReference type="Pfam" id="PF00089">
    <property type="entry name" value="Trypsin"/>
    <property type="match status" value="1"/>
</dbReference>
<dbReference type="PROSITE" id="PS50240">
    <property type="entry name" value="TRYPSIN_DOM"/>
    <property type="match status" value="1"/>
</dbReference>
<dbReference type="SMART" id="SM00020">
    <property type="entry name" value="Tryp_SPc"/>
    <property type="match status" value="1"/>
</dbReference>
<evidence type="ECO:0000256" key="10">
    <source>
        <dbReference type="SAM" id="SignalP"/>
    </source>
</evidence>
<comment type="caution">
    <text evidence="12">The sequence shown here is derived from an EMBL/GenBank/DDBJ whole genome shotgun (WGS) entry which is preliminary data.</text>
</comment>
<evidence type="ECO:0000256" key="1">
    <source>
        <dbReference type="ARBA" id="ARBA00004613"/>
    </source>
</evidence>
<dbReference type="Gene3D" id="2.40.10.10">
    <property type="entry name" value="Trypsin-like serine proteases"/>
    <property type="match status" value="1"/>
</dbReference>
<dbReference type="GO" id="GO:0006508">
    <property type="term" value="P:proteolysis"/>
    <property type="evidence" value="ECO:0007669"/>
    <property type="project" value="UniProtKB-KW"/>
</dbReference>
<dbReference type="GO" id="GO:0005615">
    <property type="term" value="C:extracellular space"/>
    <property type="evidence" value="ECO:0007669"/>
    <property type="project" value="TreeGrafter"/>
</dbReference>
<evidence type="ECO:0000256" key="6">
    <source>
        <dbReference type="ARBA" id="ARBA00022825"/>
    </source>
</evidence>
<keyword evidence="2" id="KW-0964">Secreted</keyword>